<accession>A0A176S7P2</accession>
<comment type="caution">
    <text evidence="1">The sequence shown here is derived from an EMBL/GenBank/DDBJ whole genome shotgun (WGS) entry which is preliminary data.</text>
</comment>
<gene>
    <name evidence="1" type="ORF">THIOM_000060</name>
</gene>
<dbReference type="Proteomes" id="UP000076962">
    <property type="component" value="Unassembled WGS sequence"/>
</dbReference>
<dbReference type="AlphaFoldDB" id="A0A176S7P2"/>
<protein>
    <submittedName>
        <fullName evidence="1">Uncharacterized protein</fullName>
    </submittedName>
</protein>
<organism evidence="1 2">
    <name type="scientific">Candidatus Thiomargarita nelsonii</name>
    <dbReference type="NCBI Taxonomy" id="1003181"/>
    <lineage>
        <taxon>Bacteria</taxon>
        <taxon>Pseudomonadati</taxon>
        <taxon>Pseudomonadota</taxon>
        <taxon>Gammaproteobacteria</taxon>
        <taxon>Thiotrichales</taxon>
        <taxon>Thiotrichaceae</taxon>
        <taxon>Thiomargarita</taxon>
    </lineage>
</organism>
<proteinExistence type="predicted"/>
<reference evidence="1 2" key="1">
    <citation type="submission" date="2016-05" db="EMBL/GenBank/DDBJ databases">
        <title>Single-cell genome of chain-forming Candidatus Thiomargarita nelsonii and comparison to other large sulfur-oxidizing bacteria.</title>
        <authorList>
            <person name="Winkel M."/>
            <person name="Salman V."/>
            <person name="Woyke T."/>
            <person name="Schulz-Vogt H."/>
            <person name="Richter M."/>
            <person name="Flood B."/>
            <person name="Bailey J."/>
            <person name="Amann R."/>
            <person name="Mussmann M."/>
        </authorList>
    </citation>
    <scope>NUCLEOTIDE SEQUENCE [LARGE SCALE GENOMIC DNA]</scope>
    <source>
        <strain evidence="1 2">THI036</strain>
    </source>
</reference>
<keyword evidence="2" id="KW-1185">Reference proteome</keyword>
<sequence length="53" mass="6486">MIKFYINIIHFFFTLNTCKLLALISPNFKLFFERFFYLFNLTLELFYVSKAGF</sequence>
<dbReference type="EMBL" id="LUTY01000013">
    <property type="protein sequence ID" value="OAD24093.1"/>
    <property type="molecule type" value="Genomic_DNA"/>
</dbReference>
<name>A0A176S7P2_9GAMM</name>
<evidence type="ECO:0000313" key="1">
    <source>
        <dbReference type="EMBL" id="OAD24093.1"/>
    </source>
</evidence>
<evidence type="ECO:0000313" key="2">
    <source>
        <dbReference type="Proteomes" id="UP000076962"/>
    </source>
</evidence>